<name>A0A9W6VJN4_9PSEU</name>
<dbReference type="EMBL" id="BSTI01000018">
    <property type="protein sequence ID" value="GLY69714.1"/>
    <property type="molecule type" value="Genomic_DNA"/>
</dbReference>
<reference evidence="1" key="1">
    <citation type="submission" date="2023-03" db="EMBL/GenBank/DDBJ databases">
        <title>Amycolatopsis taiwanensis NBRC 103393.</title>
        <authorList>
            <person name="Ichikawa N."/>
            <person name="Sato H."/>
            <person name="Tonouchi N."/>
        </authorList>
    </citation>
    <scope>NUCLEOTIDE SEQUENCE</scope>
    <source>
        <strain evidence="1">NBRC 103393</strain>
    </source>
</reference>
<dbReference type="SUPFAM" id="SSF53649">
    <property type="entry name" value="Alkaline phosphatase-like"/>
    <property type="match status" value="1"/>
</dbReference>
<sequence length="386" mass="41691">MVLLVPRYGSDTLADVVPSLLAGLDVPGMPNVLGLPDTRRVCLLLVDGLGWQLLRSHKAEAPFLSSLLPDREPITAGFPATTATSLASLGTGLPPGEHGLVGYSFATGDDELLNALRWHRHGEDQAEDLRSQVVPEQLQPRRTAFERAADAGVAVQLVAPRDQEGSGLTRAVLRGARFRGVQALGDLTSHVLDALRSHDRVFCYAYHADLDALGHVYGPGSGPWCHQLAYIDRLAARIAAELPQDTLLAVTADHGMVTVAEDDRVDFDNEPTLRAGVRMLGGEARVRHVYTVPGATDDVRHAWRELLGHRAVVLPREEAIKAGWFGPRIAGYVRPRIGDLVVAAQGTLAVTRTKVEPRLSHFTGHHGSLTVDEQLIPLLTVASTDN</sequence>
<accession>A0A9W6VJN4</accession>
<dbReference type="InterPro" id="IPR017850">
    <property type="entry name" value="Alkaline_phosphatase_core_sf"/>
</dbReference>
<dbReference type="GO" id="GO:0016787">
    <property type="term" value="F:hydrolase activity"/>
    <property type="evidence" value="ECO:0007669"/>
    <property type="project" value="UniProtKB-ARBA"/>
</dbReference>
<dbReference type="AlphaFoldDB" id="A0A9W6VJN4"/>
<comment type="caution">
    <text evidence="1">The sequence shown here is derived from an EMBL/GenBank/DDBJ whole genome shotgun (WGS) entry which is preliminary data.</text>
</comment>
<gene>
    <name evidence="1" type="ORF">Atai01_63330</name>
</gene>
<keyword evidence="2" id="KW-1185">Reference proteome</keyword>
<dbReference type="RefSeq" id="WP_285489167.1">
    <property type="nucleotide sequence ID" value="NZ_BSTI01000018.1"/>
</dbReference>
<dbReference type="InterPro" id="IPR002591">
    <property type="entry name" value="Phosphodiest/P_Trfase"/>
</dbReference>
<evidence type="ECO:0000313" key="2">
    <source>
        <dbReference type="Proteomes" id="UP001165136"/>
    </source>
</evidence>
<proteinExistence type="predicted"/>
<dbReference type="Pfam" id="PF01663">
    <property type="entry name" value="Phosphodiest"/>
    <property type="match status" value="1"/>
</dbReference>
<dbReference type="PANTHER" id="PTHR10151">
    <property type="entry name" value="ECTONUCLEOTIDE PYROPHOSPHATASE/PHOSPHODIESTERASE"/>
    <property type="match status" value="1"/>
</dbReference>
<organism evidence="1 2">
    <name type="scientific">Amycolatopsis taiwanensis</name>
    <dbReference type="NCBI Taxonomy" id="342230"/>
    <lineage>
        <taxon>Bacteria</taxon>
        <taxon>Bacillati</taxon>
        <taxon>Actinomycetota</taxon>
        <taxon>Actinomycetes</taxon>
        <taxon>Pseudonocardiales</taxon>
        <taxon>Pseudonocardiaceae</taxon>
        <taxon>Amycolatopsis</taxon>
    </lineage>
</organism>
<protein>
    <submittedName>
        <fullName evidence="1">Phosphodiesterase</fullName>
    </submittedName>
</protein>
<evidence type="ECO:0000313" key="1">
    <source>
        <dbReference type="EMBL" id="GLY69714.1"/>
    </source>
</evidence>
<dbReference type="PANTHER" id="PTHR10151:SF120">
    <property type="entry name" value="BIS(5'-ADENOSYL)-TRIPHOSPHATASE"/>
    <property type="match status" value="1"/>
</dbReference>
<dbReference type="Gene3D" id="3.40.720.10">
    <property type="entry name" value="Alkaline Phosphatase, subunit A"/>
    <property type="match status" value="1"/>
</dbReference>
<dbReference type="Proteomes" id="UP001165136">
    <property type="component" value="Unassembled WGS sequence"/>
</dbReference>